<evidence type="ECO:0000313" key="3">
    <source>
        <dbReference type="Proteomes" id="UP000091820"/>
    </source>
</evidence>
<protein>
    <submittedName>
        <fullName evidence="2">Uncharacterized protein</fullName>
    </submittedName>
</protein>
<dbReference type="VEuPathDB" id="VectorBase:GBRI002744"/>
<dbReference type="Proteomes" id="UP000091820">
    <property type="component" value="Unassembled WGS sequence"/>
</dbReference>
<feature type="transmembrane region" description="Helical" evidence="1">
    <location>
        <begin position="144"/>
        <end position="162"/>
    </location>
</feature>
<evidence type="ECO:0000313" key="2">
    <source>
        <dbReference type="EnsemblMetazoa" id="GBRI002744-PA"/>
    </source>
</evidence>
<dbReference type="EnsemblMetazoa" id="GBRI002744-RA">
    <property type="protein sequence ID" value="GBRI002744-PA"/>
    <property type="gene ID" value="GBRI002744"/>
</dbReference>
<reference evidence="3" key="1">
    <citation type="submission" date="2014-03" db="EMBL/GenBank/DDBJ databases">
        <authorList>
            <person name="Aksoy S."/>
            <person name="Warren W."/>
            <person name="Wilson R.K."/>
        </authorList>
    </citation>
    <scope>NUCLEOTIDE SEQUENCE [LARGE SCALE GENOMIC DNA]</scope>
    <source>
        <strain evidence="3">IAEA</strain>
    </source>
</reference>
<feature type="transmembrane region" description="Helical" evidence="1">
    <location>
        <begin position="68"/>
        <end position="88"/>
    </location>
</feature>
<name>A0A1A9W1C5_9MUSC</name>
<proteinExistence type="predicted"/>
<organism evidence="2 3">
    <name type="scientific">Glossina brevipalpis</name>
    <dbReference type="NCBI Taxonomy" id="37001"/>
    <lineage>
        <taxon>Eukaryota</taxon>
        <taxon>Metazoa</taxon>
        <taxon>Ecdysozoa</taxon>
        <taxon>Arthropoda</taxon>
        <taxon>Hexapoda</taxon>
        <taxon>Insecta</taxon>
        <taxon>Pterygota</taxon>
        <taxon>Neoptera</taxon>
        <taxon>Endopterygota</taxon>
        <taxon>Diptera</taxon>
        <taxon>Brachycera</taxon>
        <taxon>Muscomorpha</taxon>
        <taxon>Hippoboscoidea</taxon>
        <taxon>Glossinidae</taxon>
        <taxon>Glossina</taxon>
    </lineage>
</organism>
<evidence type="ECO:0000256" key="1">
    <source>
        <dbReference type="SAM" id="Phobius"/>
    </source>
</evidence>
<keyword evidence="1" id="KW-0812">Transmembrane</keyword>
<dbReference type="AlphaFoldDB" id="A0A1A9W1C5"/>
<accession>A0A1A9W1C5</accession>
<keyword evidence="1" id="KW-0472">Membrane</keyword>
<keyword evidence="1" id="KW-1133">Transmembrane helix</keyword>
<sequence>MRVLTEEVKANISQEQPAEAKTALAESWNSLFSLRGCISQPFDERGSSWERNTVICNITAKNLKSITAFRSIINAPMGTIIAIQLVYLKNKVKDQKSPSSGDQKRRYLDTAIKNDSGDVKYRMKLAILPFLSHLIVLAQKGTLMLQLVTALGALISNILALIRISASAESIPWIFAIYSWRIHYDAIEA</sequence>
<keyword evidence="3" id="KW-1185">Reference proteome</keyword>
<reference evidence="2" key="2">
    <citation type="submission" date="2020-05" db="UniProtKB">
        <authorList>
            <consortium name="EnsemblMetazoa"/>
        </authorList>
    </citation>
    <scope>IDENTIFICATION</scope>
    <source>
        <strain evidence="2">IAEA</strain>
    </source>
</reference>